<name>A0A8B6GTX3_MYTGA</name>
<dbReference type="EMBL" id="UYJE01008926">
    <property type="protein sequence ID" value="VDI68572.1"/>
    <property type="molecule type" value="Genomic_DNA"/>
</dbReference>
<feature type="transmembrane region" description="Helical" evidence="3">
    <location>
        <begin position="551"/>
        <end position="575"/>
    </location>
</feature>
<evidence type="ECO:0000256" key="2">
    <source>
        <dbReference type="SAM" id="MobiDB-lite"/>
    </source>
</evidence>
<feature type="compositionally biased region" description="Low complexity" evidence="2">
    <location>
        <begin position="594"/>
        <end position="603"/>
    </location>
</feature>
<dbReference type="SUPFAM" id="SSF49785">
    <property type="entry name" value="Galactose-binding domain-like"/>
    <property type="match status" value="1"/>
</dbReference>
<evidence type="ECO:0000313" key="5">
    <source>
        <dbReference type="Proteomes" id="UP000596742"/>
    </source>
</evidence>
<accession>A0A8B6GTX3</accession>
<keyword evidence="3" id="KW-1133">Transmembrane helix</keyword>
<dbReference type="PANTHER" id="PTHR24043">
    <property type="entry name" value="SCAVENGER RECEPTOR CLASS F"/>
    <property type="match status" value="1"/>
</dbReference>
<dbReference type="GO" id="GO:0005044">
    <property type="term" value="F:scavenger receptor activity"/>
    <property type="evidence" value="ECO:0007669"/>
    <property type="project" value="InterPro"/>
</dbReference>
<keyword evidence="3" id="KW-0812">Transmembrane</keyword>
<dbReference type="PANTHER" id="PTHR24043:SF5">
    <property type="entry name" value="SCAVENGER RECEPTOR CLASS F MEMBER 2"/>
    <property type="match status" value="1"/>
</dbReference>
<dbReference type="OrthoDB" id="10252017at2759"/>
<dbReference type="InterPro" id="IPR042635">
    <property type="entry name" value="MEGF10/SREC1/2-like"/>
</dbReference>
<evidence type="ECO:0000313" key="4">
    <source>
        <dbReference type="EMBL" id="VDI68572.1"/>
    </source>
</evidence>
<dbReference type="InterPro" id="IPR008979">
    <property type="entry name" value="Galactose-bd-like_sf"/>
</dbReference>
<gene>
    <name evidence="4" type="ORF">MGAL_10B079101</name>
</gene>
<proteinExistence type="predicted"/>
<evidence type="ECO:0000256" key="1">
    <source>
        <dbReference type="ARBA" id="ARBA00022536"/>
    </source>
</evidence>
<feature type="region of interest" description="Disordered" evidence="2">
    <location>
        <begin position="591"/>
        <end position="612"/>
    </location>
</feature>
<dbReference type="Gene3D" id="2.170.300.10">
    <property type="entry name" value="Tie2 ligand-binding domain superfamily"/>
    <property type="match status" value="2"/>
</dbReference>
<protein>
    <submittedName>
        <fullName evidence="4">Uncharacterized protein</fullName>
    </submittedName>
</protein>
<dbReference type="Proteomes" id="UP000596742">
    <property type="component" value="Unassembled WGS sequence"/>
</dbReference>
<keyword evidence="1" id="KW-0245">EGF-like domain</keyword>
<comment type="caution">
    <text evidence="4">The sequence shown here is derived from an EMBL/GenBank/DDBJ whole genome shotgun (WGS) entry which is preliminary data.</text>
</comment>
<dbReference type="Gene3D" id="2.60.120.260">
    <property type="entry name" value="Galactose-binding domain-like"/>
    <property type="match status" value="1"/>
</dbReference>
<evidence type="ECO:0000256" key="3">
    <source>
        <dbReference type="SAM" id="Phobius"/>
    </source>
</evidence>
<organism evidence="4 5">
    <name type="scientific">Mytilus galloprovincialis</name>
    <name type="common">Mediterranean mussel</name>
    <dbReference type="NCBI Taxonomy" id="29158"/>
    <lineage>
        <taxon>Eukaryota</taxon>
        <taxon>Metazoa</taxon>
        <taxon>Spiralia</taxon>
        <taxon>Lophotrochozoa</taxon>
        <taxon>Mollusca</taxon>
        <taxon>Bivalvia</taxon>
        <taxon>Autobranchia</taxon>
        <taxon>Pteriomorphia</taxon>
        <taxon>Mytilida</taxon>
        <taxon>Mytiloidea</taxon>
        <taxon>Mytilidae</taxon>
        <taxon>Mytilinae</taxon>
        <taxon>Mytilus</taxon>
    </lineage>
</organism>
<reference evidence="4" key="1">
    <citation type="submission" date="2018-11" db="EMBL/GenBank/DDBJ databases">
        <authorList>
            <person name="Alioto T."/>
            <person name="Alioto T."/>
        </authorList>
    </citation>
    <scope>NUCLEOTIDE SEQUENCE</scope>
</reference>
<dbReference type="GO" id="GO:0005925">
    <property type="term" value="C:focal adhesion"/>
    <property type="evidence" value="ECO:0007669"/>
    <property type="project" value="TreeGrafter"/>
</dbReference>
<keyword evidence="5" id="KW-1185">Reference proteome</keyword>
<dbReference type="AlphaFoldDB" id="A0A8B6GTX3"/>
<sequence length="651" mass="71039">MLIVLSENLARFGVATQSSTEYTGVAQNAIDPPISNEFDFAKCTSTIIGNKQAWWMFIFSYDSVYITDITIYYREGLARRMDGFKLYITNTSIIPPDGYLCYEDGPGLPNITQTIPCYELGKYVIYYDDKGSTESNGRVDGPVVELCYVAINDNIAFDGLAWQVPSGSIDAGLTNDGIETTCAKTIGLNVRFHIDLKEKSIVTGMYMILADGTTTDGYHTVYASNTSNNWASGTVLYNGTHLPSDIYFQAVLRFLTYVPPVHSPVTELELCEIGIIGCPPTNYGPLCNSTCPQNCYGPCDLESGICILGCMNGWTDVKCDKECSPGLYGKECNDACSINCMNPPCNHVTGECIGGCQDGWQAFNCSQNCHNGQFGRNCSNFCNGCVSSMYEPVNGLCDNTTSCNPGYEQTEKCDISCDNGDFGIGCAQKCYCLSAPCSKADGICPPGGCEAGFHGKACNQECNSGTFGQHCKNVCEGCISSMCDRIDGLCYNTSGCEHGYIYDKYCNKTCEDGHFGKNCTGKCTCLTGTCDISTGICRDEFQIVSEQTPNVAAIGGTVAAFIIVVLIIVAVFIFYKRRLIASQDTAKRTMSSDTTTYETRNTTDNSHQNEQQYDDLIRMDPASLYQDLILNSASNEYEQIDNSYVNLSVQI</sequence>
<dbReference type="GO" id="GO:0007157">
    <property type="term" value="P:heterophilic cell-cell adhesion via plasma membrane cell adhesion molecules"/>
    <property type="evidence" value="ECO:0007669"/>
    <property type="project" value="TreeGrafter"/>
</dbReference>
<keyword evidence="3" id="KW-0472">Membrane</keyword>